<dbReference type="Pfam" id="PF00293">
    <property type="entry name" value="NUDIX"/>
    <property type="match status" value="1"/>
</dbReference>
<dbReference type="InterPro" id="IPR020084">
    <property type="entry name" value="NUDIX_hydrolase_CS"/>
</dbReference>
<dbReference type="GO" id="GO:0008413">
    <property type="term" value="F:8-oxo-7,8-dihydroguanosine triphosphate pyrophosphatase activity"/>
    <property type="evidence" value="ECO:0007669"/>
    <property type="project" value="TreeGrafter"/>
</dbReference>
<keyword evidence="4" id="KW-0235">DNA replication</keyword>
<dbReference type="EMBL" id="BDFD01000007">
    <property type="protein sequence ID" value="GAV20089.1"/>
    <property type="molecule type" value="Genomic_DNA"/>
</dbReference>
<dbReference type="GO" id="GO:0046872">
    <property type="term" value="F:metal ion binding"/>
    <property type="evidence" value="ECO:0007669"/>
    <property type="project" value="UniProtKB-KW"/>
</dbReference>
<comment type="similarity">
    <text evidence="2 17">Belongs to the Nudix hydrolase family.</text>
</comment>
<dbReference type="GO" id="GO:0006281">
    <property type="term" value="P:DNA repair"/>
    <property type="evidence" value="ECO:0007669"/>
    <property type="project" value="UniProtKB-KW"/>
</dbReference>
<comment type="catalytic activity">
    <reaction evidence="10">
        <text>8-oxo-dGTP + H2O = 8-oxo-dGMP + diphosphate + H(+)</text>
        <dbReference type="Rhea" id="RHEA:31575"/>
        <dbReference type="ChEBI" id="CHEBI:15377"/>
        <dbReference type="ChEBI" id="CHEBI:15378"/>
        <dbReference type="ChEBI" id="CHEBI:33019"/>
        <dbReference type="ChEBI" id="CHEBI:63224"/>
        <dbReference type="ChEBI" id="CHEBI:77896"/>
        <dbReference type="EC" id="3.6.1.55"/>
    </reaction>
</comment>
<dbReference type="Proteomes" id="UP000231632">
    <property type="component" value="Unassembled WGS sequence"/>
</dbReference>
<dbReference type="InterPro" id="IPR015797">
    <property type="entry name" value="NUDIX_hydrolase-like_dom_sf"/>
</dbReference>
<dbReference type="AlphaFoldDB" id="A0A1L8CMM0"/>
<sequence length="131" mass="14738">MRTRTIALIAPFDDKGNVLLLKRDSNQHCGGLWSFPGGKIESGETPKSAAKRELMEETGLTGSDWKLLGMHDFEYPDRKLSFLLFTCSCDKLDSLACESEHAWLTLDNLLELPMPEANVELLNMLYTESNN</sequence>
<keyword evidence="7 17" id="KW-0378">Hydrolase</keyword>
<dbReference type="PRINTS" id="PR00502">
    <property type="entry name" value="NUDIXFAMILY"/>
</dbReference>
<dbReference type="InterPro" id="IPR020476">
    <property type="entry name" value="Nudix_hydrolase"/>
</dbReference>
<keyword evidence="6" id="KW-0227">DNA damage</keyword>
<protein>
    <recommendedName>
        <fullName evidence="13">8-oxo-dGTP diphosphatase</fullName>
        <ecNumber evidence="12">3.6.1.55</ecNumber>
    </recommendedName>
    <alternativeName>
        <fullName evidence="16">7,8-dihydro-8-oxoguanine-triphosphatase</fullName>
    </alternativeName>
    <alternativeName>
        <fullName evidence="15">Mutator protein MutT</fullName>
    </alternativeName>
    <alternativeName>
        <fullName evidence="14">dGTP pyrophosphohydrolase</fullName>
    </alternativeName>
</protein>
<evidence type="ECO:0000256" key="11">
    <source>
        <dbReference type="ARBA" id="ARBA00036904"/>
    </source>
</evidence>
<evidence type="ECO:0000256" key="7">
    <source>
        <dbReference type="ARBA" id="ARBA00022801"/>
    </source>
</evidence>
<evidence type="ECO:0000256" key="16">
    <source>
        <dbReference type="ARBA" id="ARBA00042798"/>
    </source>
</evidence>
<evidence type="ECO:0000256" key="1">
    <source>
        <dbReference type="ARBA" id="ARBA00001946"/>
    </source>
</evidence>
<accession>A0A1L8CMM0</accession>
<comment type="caution">
    <text evidence="19">The sequence shown here is derived from an EMBL/GenBank/DDBJ whole genome shotgun (WGS) entry which is preliminary data.</text>
</comment>
<evidence type="ECO:0000256" key="4">
    <source>
        <dbReference type="ARBA" id="ARBA00022705"/>
    </source>
</evidence>
<organism evidence="19 20">
    <name type="scientific">Mariprofundus micogutta</name>
    <dbReference type="NCBI Taxonomy" id="1921010"/>
    <lineage>
        <taxon>Bacteria</taxon>
        <taxon>Pseudomonadati</taxon>
        <taxon>Pseudomonadota</taxon>
        <taxon>Candidatius Mariprofundia</taxon>
        <taxon>Mariprofundales</taxon>
        <taxon>Mariprofundaceae</taxon>
        <taxon>Mariprofundus</taxon>
    </lineage>
</organism>
<gene>
    <name evidence="19" type="ORF">MMIC_P1051</name>
</gene>
<feature type="domain" description="Nudix hydrolase" evidence="18">
    <location>
        <begin position="1"/>
        <end position="126"/>
    </location>
</feature>
<dbReference type="EC" id="3.6.1.55" evidence="12"/>
<evidence type="ECO:0000256" key="3">
    <source>
        <dbReference type="ARBA" id="ARBA00022457"/>
    </source>
</evidence>
<dbReference type="PROSITE" id="PS00893">
    <property type="entry name" value="NUDIX_BOX"/>
    <property type="match status" value="1"/>
</dbReference>
<evidence type="ECO:0000256" key="6">
    <source>
        <dbReference type="ARBA" id="ARBA00022763"/>
    </source>
</evidence>
<proteinExistence type="inferred from homology"/>
<dbReference type="GO" id="GO:0044716">
    <property type="term" value="F:8-oxo-GDP phosphatase activity"/>
    <property type="evidence" value="ECO:0007669"/>
    <property type="project" value="TreeGrafter"/>
</dbReference>
<reference evidence="19 20" key="1">
    <citation type="journal article" date="2017" name="Arch. Microbiol.">
        <title>Mariprofundus micogutta sp. nov., a novel iron-oxidizing zetaproteobacterium isolated from a deep-sea hydrothermal field at the Bayonnaise knoll of the Izu-Ogasawara arc, and a description of Mariprofundales ord. nov. and Zetaproteobacteria classis nov.</title>
        <authorList>
            <person name="Makita H."/>
            <person name="Tanaka E."/>
            <person name="Mitsunobu S."/>
            <person name="Miyazaki M."/>
            <person name="Nunoura T."/>
            <person name="Uematsu K."/>
            <person name="Takaki Y."/>
            <person name="Nishi S."/>
            <person name="Shimamura S."/>
            <person name="Takai K."/>
        </authorList>
    </citation>
    <scope>NUCLEOTIDE SEQUENCE [LARGE SCALE GENOMIC DNA]</scope>
    <source>
        <strain evidence="19 20">ET2</strain>
    </source>
</reference>
<evidence type="ECO:0000256" key="15">
    <source>
        <dbReference type="ARBA" id="ARBA00041979"/>
    </source>
</evidence>
<dbReference type="InterPro" id="IPR047127">
    <property type="entry name" value="MutT-like"/>
</dbReference>
<evidence type="ECO:0000256" key="2">
    <source>
        <dbReference type="ARBA" id="ARBA00005582"/>
    </source>
</evidence>
<dbReference type="RefSeq" id="WP_072659408.1">
    <property type="nucleotide sequence ID" value="NZ_BDFD01000007.1"/>
</dbReference>
<dbReference type="SUPFAM" id="SSF55811">
    <property type="entry name" value="Nudix"/>
    <property type="match status" value="1"/>
</dbReference>
<comment type="cofactor">
    <cofactor evidence="1">
        <name>Mg(2+)</name>
        <dbReference type="ChEBI" id="CHEBI:18420"/>
    </cofactor>
</comment>
<evidence type="ECO:0000256" key="5">
    <source>
        <dbReference type="ARBA" id="ARBA00022723"/>
    </source>
</evidence>
<dbReference type="PANTHER" id="PTHR47707">
    <property type="entry name" value="8-OXO-DGTP DIPHOSPHATASE"/>
    <property type="match status" value="1"/>
</dbReference>
<name>A0A1L8CMM0_9PROT</name>
<evidence type="ECO:0000256" key="13">
    <source>
        <dbReference type="ARBA" id="ARBA00040794"/>
    </source>
</evidence>
<dbReference type="OrthoDB" id="5292845at2"/>
<evidence type="ECO:0000256" key="17">
    <source>
        <dbReference type="RuleBase" id="RU003476"/>
    </source>
</evidence>
<keyword evidence="9" id="KW-0234">DNA repair</keyword>
<dbReference type="Gene3D" id="3.90.79.10">
    <property type="entry name" value="Nucleoside Triphosphate Pyrophosphohydrolase"/>
    <property type="match status" value="1"/>
</dbReference>
<evidence type="ECO:0000313" key="20">
    <source>
        <dbReference type="Proteomes" id="UP000231632"/>
    </source>
</evidence>
<dbReference type="GO" id="GO:0035539">
    <property type="term" value="F:8-oxo-7,8-dihydrodeoxyguanosine triphosphate pyrophosphatase activity"/>
    <property type="evidence" value="ECO:0007669"/>
    <property type="project" value="UniProtKB-EC"/>
</dbReference>
<keyword evidence="3" id="KW-0515">Mutator protein</keyword>
<dbReference type="GO" id="GO:0006260">
    <property type="term" value="P:DNA replication"/>
    <property type="evidence" value="ECO:0007669"/>
    <property type="project" value="UniProtKB-KW"/>
</dbReference>
<dbReference type="PANTHER" id="PTHR47707:SF1">
    <property type="entry name" value="NUDIX HYDROLASE FAMILY PROTEIN"/>
    <property type="match status" value="1"/>
</dbReference>
<dbReference type="InterPro" id="IPR000086">
    <property type="entry name" value="NUDIX_hydrolase_dom"/>
</dbReference>
<dbReference type="PROSITE" id="PS51462">
    <property type="entry name" value="NUDIX"/>
    <property type="match status" value="1"/>
</dbReference>
<dbReference type="STRING" id="1921010.MMIC_P1051"/>
<evidence type="ECO:0000256" key="14">
    <source>
        <dbReference type="ARBA" id="ARBA00041592"/>
    </source>
</evidence>
<keyword evidence="5" id="KW-0479">Metal-binding</keyword>
<evidence type="ECO:0000313" key="19">
    <source>
        <dbReference type="EMBL" id="GAV20089.1"/>
    </source>
</evidence>
<keyword evidence="8" id="KW-0460">Magnesium</keyword>
<dbReference type="GO" id="GO:0044715">
    <property type="term" value="F:8-oxo-dGDP phosphatase activity"/>
    <property type="evidence" value="ECO:0007669"/>
    <property type="project" value="TreeGrafter"/>
</dbReference>
<evidence type="ECO:0000256" key="8">
    <source>
        <dbReference type="ARBA" id="ARBA00022842"/>
    </source>
</evidence>
<evidence type="ECO:0000259" key="18">
    <source>
        <dbReference type="PROSITE" id="PS51462"/>
    </source>
</evidence>
<evidence type="ECO:0000256" key="10">
    <source>
        <dbReference type="ARBA" id="ARBA00035861"/>
    </source>
</evidence>
<keyword evidence="20" id="KW-1185">Reference proteome</keyword>
<comment type="catalytic activity">
    <reaction evidence="11">
        <text>8-oxo-GTP + H2O = 8-oxo-GMP + diphosphate + H(+)</text>
        <dbReference type="Rhea" id="RHEA:67616"/>
        <dbReference type="ChEBI" id="CHEBI:15377"/>
        <dbReference type="ChEBI" id="CHEBI:15378"/>
        <dbReference type="ChEBI" id="CHEBI:33019"/>
        <dbReference type="ChEBI" id="CHEBI:143553"/>
        <dbReference type="ChEBI" id="CHEBI:145694"/>
    </reaction>
</comment>
<evidence type="ECO:0000256" key="9">
    <source>
        <dbReference type="ARBA" id="ARBA00023204"/>
    </source>
</evidence>
<evidence type="ECO:0000256" key="12">
    <source>
        <dbReference type="ARBA" id="ARBA00038905"/>
    </source>
</evidence>